<keyword evidence="4 7" id="KW-1133">Transmembrane helix</keyword>
<keyword evidence="3 6" id="KW-0812">Transmembrane</keyword>
<evidence type="ECO:0000256" key="4">
    <source>
        <dbReference type="ARBA" id="ARBA00022989"/>
    </source>
</evidence>
<feature type="transmembrane region" description="Helical" evidence="7">
    <location>
        <begin position="261"/>
        <end position="284"/>
    </location>
</feature>
<accession>A0A2U2AFG8</accession>
<evidence type="ECO:0000256" key="2">
    <source>
        <dbReference type="ARBA" id="ARBA00008034"/>
    </source>
</evidence>
<evidence type="ECO:0000256" key="5">
    <source>
        <dbReference type="ARBA" id="ARBA00023136"/>
    </source>
</evidence>
<feature type="transmembrane region" description="Helical" evidence="7">
    <location>
        <begin position="57"/>
        <end position="76"/>
    </location>
</feature>
<dbReference type="OrthoDB" id="9804300at2"/>
<dbReference type="GO" id="GO:0043190">
    <property type="term" value="C:ATP-binding cassette (ABC) transporter complex"/>
    <property type="evidence" value="ECO:0007669"/>
    <property type="project" value="InterPro"/>
</dbReference>
<protein>
    <submittedName>
        <fullName evidence="8">Zinc ABC transporter permease</fullName>
    </submittedName>
</protein>
<organism evidence="8 9">
    <name type="scientific">Ignatzschineria ureiclastica</name>
    <dbReference type="NCBI Taxonomy" id="472582"/>
    <lineage>
        <taxon>Bacteria</taxon>
        <taxon>Pseudomonadati</taxon>
        <taxon>Pseudomonadota</taxon>
        <taxon>Gammaproteobacteria</taxon>
        <taxon>Cardiobacteriales</taxon>
        <taxon>Ignatzschineriaceae</taxon>
        <taxon>Ignatzschineria</taxon>
    </lineage>
</organism>
<evidence type="ECO:0000256" key="7">
    <source>
        <dbReference type="SAM" id="Phobius"/>
    </source>
</evidence>
<dbReference type="GO" id="GO:0055085">
    <property type="term" value="P:transmembrane transport"/>
    <property type="evidence" value="ECO:0007669"/>
    <property type="project" value="InterPro"/>
</dbReference>
<feature type="transmembrane region" description="Helical" evidence="7">
    <location>
        <begin position="149"/>
        <end position="173"/>
    </location>
</feature>
<dbReference type="PANTHER" id="PTHR30477">
    <property type="entry name" value="ABC-TRANSPORTER METAL-BINDING PROTEIN"/>
    <property type="match status" value="1"/>
</dbReference>
<proteinExistence type="inferred from homology"/>
<comment type="subcellular location">
    <subcellularLocation>
        <location evidence="6">Cell membrane</location>
        <topology evidence="6">Multi-pass membrane protein</topology>
    </subcellularLocation>
    <subcellularLocation>
        <location evidence="1">Membrane</location>
        <topology evidence="1">Multi-pass membrane protein</topology>
    </subcellularLocation>
</comment>
<dbReference type="Proteomes" id="UP000245020">
    <property type="component" value="Unassembled WGS sequence"/>
</dbReference>
<comment type="similarity">
    <text evidence="2 6">Belongs to the ABC-3 integral membrane protein family.</text>
</comment>
<dbReference type="PANTHER" id="PTHR30477:SF13">
    <property type="entry name" value="IRON TRANSPORT SYSTEM MEMBRANE PROTEIN HI_0360-RELATED"/>
    <property type="match status" value="1"/>
</dbReference>
<name>A0A2U2AFG8_9GAMM</name>
<dbReference type="SUPFAM" id="SSF81345">
    <property type="entry name" value="ABC transporter involved in vitamin B12 uptake, BtuC"/>
    <property type="match status" value="1"/>
</dbReference>
<feature type="transmembrane region" description="Helical" evidence="7">
    <location>
        <begin position="108"/>
        <end position="129"/>
    </location>
</feature>
<feature type="transmembrane region" description="Helical" evidence="7">
    <location>
        <begin position="208"/>
        <end position="226"/>
    </location>
</feature>
<dbReference type="EMBL" id="QEWQ01000003">
    <property type="protein sequence ID" value="PWD81402.1"/>
    <property type="molecule type" value="Genomic_DNA"/>
</dbReference>
<feature type="transmembrane region" description="Helical" evidence="7">
    <location>
        <begin position="82"/>
        <end position="101"/>
    </location>
</feature>
<evidence type="ECO:0000256" key="1">
    <source>
        <dbReference type="ARBA" id="ARBA00004141"/>
    </source>
</evidence>
<feature type="transmembrane region" description="Helical" evidence="7">
    <location>
        <begin position="25"/>
        <end position="45"/>
    </location>
</feature>
<reference evidence="9" key="1">
    <citation type="submission" date="2018-05" db="EMBL/GenBank/DDBJ databases">
        <title>Ignatzschineria dubaiensis sp. nov., isolated from necrotic foot tissues of dromedaries (Camelus dromedarius) and associated maggots in Dubai, United Arab Emirates.</title>
        <authorList>
            <person name="Tsang C.C."/>
            <person name="Tang J.Y.M."/>
            <person name="Fong J.Y.H."/>
            <person name="Kinne J."/>
            <person name="Lee H.H."/>
            <person name="Joseph M."/>
            <person name="Jose S."/>
            <person name="Schuster R.K."/>
            <person name="Tang Y."/>
            <person name="Sivakumar S."/>
            <person name="Chen J.H.K."/>
            <person name="Teng J.L.L."/>
            <person name="Lau S.K.P."/>
            <person name="Wernery U."/>
            <person name="Woo P.C.Y."/>
        </authorList>
    </citation>
    <scope>NUCLEOTIDE SEQUENCE [LARGE SCALE GENOMIC DNA]</scope>
    <source>
        <strain evidence="9">KCTC 22644</strain>
    </source>
</reference>
<evidence type="ECO:0000256" key="3">
    <source>
        <dbReference type="ARBA" id="ARBA00022692"/>
    </source>
</evidence>
<comment type="caution">
    <text evidence="8">The sequence shown here is derived from an EMBL/GenBank/DDBJ whole genome shotgun (WGS) entry which is preliminary data.</text>
</comment>
<sequence>MIEIGALLQELLIDPFMMLPFLKRALAASIMIAVSSGLVGVFLLLNRMSLVGDALSHGVLPGIALAFLFFGFNIYAMSLGGVLAGVCIAILASIIAHYTNLKEDASFAALYLFSLALGVVLIMQMGTQADLLHILFGSVLAVDGESLQFIWIVLVATLILLALIYRPLLLYIIDPLYLALKTPRGLFYYGIFLFLVVLNLVASFQVLGTLMTVGMMMIPAICARLWSNRMERVLLIAMVLGILGAYLGLVASVHYDIASGPMIVLVLAAFYLISLLFGAEGGVLRQKSGKRHRKG</sequence>
<dbReference type="AlphaFoldDB" id="A0A2U2AFG8"/>
<evidence type="ECO:0000256" key="6">
    <source>
        <dbReference type="RuleBase" id="RU003943"/>
    </source>
</evidence>
<gene>
    <name evidence="8" type="ORF">DC083_05335</name>
</gene>
<keyword evidence="9" id="KW-1185">Reference proteome</keyword>
<keyword evidence="5 7" id="KW-0472">Membrane</keyword>
<evidence type="ECO:0000313" key="8">
    <source>
        <dbReference type="EMBL" id="PWD81402.1"/>
    </source>
</evidence>
<dbReference type="GO" id="GO:0010043">
    <property type="term" value="P:response to zinc ion"/>
    <property type="evidence" value="ECO:0007669"/>
    <property type="project" value="TreeGrafter"/>
</dbReference>
<feature type="transmembrane region" description="Helical" evidence="7">
    <location>
        <begin position="233"/>
        <end position="255"/>
    </location>
</feature>
<dbReference type="Pfam" id="PF00950">
    <property type="entry name" value="ABC-3"/>
    <property type="match status" value="1"/>
</dbReference>
<evidence type="ECO:0000313" key="9">
    <source>
        <dbReference type="Proteomes" id="UP000245020"/>
    </source>
</evidence>
<dbReference type="InterPro" id="IPR037294">
    <property type="entry name" value="ABC_BtuC-like"/>
</dbReference>
<dbReference type="InterPro" id="IPR001626">
    <property type="entry name" value="ABC_TroCD"/>
</dbReference>
<keyword evidence="6" id="KW-0813">Transport</keyword>
<dbReference type="Gene3D" id="1.10.3470.10">
    <property type="entry name" value="ABC transporter involved in vitamin B12 uptake, BtuC"/>
    <property type="match status" value="1"/>
</dbReference>
<feature type="transmembrane region" description="Helical" evidence="7">
    <location>
        <begin position="185"/>
        <end position="202"/>
    </location>
</feature>